<gene>
    <name evidence="1" type="ORF">Patl1_34383</name>
</gene>
<accession>A0ACC0ZVY6</accession>
<proteinExistence type="predicted"/>
<comment type="caution">
    <text evidence="1">The sequence shown here is derived from an EMBL/GenBank/DDBJ whole genome shotgun (WGS) entry which is preliminary data.</text>
</comment>
<name>A0ACC0ZVY6_9ROSI</name>
<evidence type="ECO:0000313" key="1">
    <source>
        <dbReference type="EMBL" id="KAJ0076123.1"/>
    </source>
</evidence>
<reference evidence="2" key="1">
    <citation type="journal article" date="2023" name="G3 (Bethesda)">
        <title>Genome assembly and association tests identify interacting loci associated with vigor, precocity, and sex in interspecific pistachio rootstocks.</title>
        <authorList>
            <person name="Palmer W."/>
            <person name="Jacygrad E."/>
            <person name="Sagayaradj S."/>
            <person name="Cavanaugh K."/>
            <person name="Han R."/>
            <person name="Bertier L."/>
            <person name="Beede B."/>
            <person name="Kafkas S."/>
            <person name="Golino D."/>
            <person name="Preece J."/>
            <person name="Michelmore R."/>
        </authorList>
    </citation>
    <scope>NUCLEOTIDE SEQUENCE [LARGE SCALE GENOMIC DNA]</scope>
</reference>
<dbReference type="Proteomes" id="UP001164250">
    <property type="component" value="Chromosome 15"/>
</dbReference>
<keyword evidence="2" id="KW-1185">Reference proteome</keyword>
<dbReference type="EMBL" id="CM047910">
    <property type="protein sequence ID" value="KAJ0076123.1"/>
    <property type="molecule type" value="Genomic_DNA"/>
</dbReference>
<sequence>MTEVLGLTIAHAVWLALENSFSHISKTRELHIKDDLQLIKRGTRSVTEYSCSFKALCDQLTAMGYSVDDTDKVHYYLRGLGTDFANFSTTHMSLTPLPAFKDLVPKGESFEIFQKSRWSSSPVSSTTFTATNGSFPSSQGGSSSKSLRSRSGHNVGHGHGRGKQGFYTPWCQIFFDWFTDTDASAHMTPNPSQLDKVEPYHGKDCVVVGNGMAVAKGKREGGLYVLERGKSAFVSVLRNKNLHASFELWHARLGHVPPPPCHFCADDPSVEPLQVSSSTMESPSPSAAVSPAPASVTDLVPPTAPMDPIHATT</sequence>
<organism evidence="1 2">
    <name type="scientific">Pistacia atlantica</name>
    <dbReference type="NCBI Taxonomy" id="434234"/>
    <lineage>
        <taxon>Eukaryota</taxon>
        <taxon>Viridiplantae</taxon>
        <taxon>Streptophyta</taxon>
        <taxon>Embryophyta</taxon>
        <taxon>Tracheophyta</taxon>
        <taxon>Spermatophyta</taxon>
        <taxon>Magnoliopsida</taxon>
        <taxon>eudicotyledons</taxon>
        <taxon>Gunneridae</taxon>
        <taxon>Pentapetalae</taxon>
        <taxon>rosids</taxon>
        <taxon>malvids</taxon>
        <taxon>Sapindales</taxon>
        <taxon>Anacardiaceae</taxon>
        <taxon>Pistacia</taxon>
    </lineage>
</organism>
<evidence type="ECO:0000313" key="2">
    <source>
        <dbReference type="Proteomes" id="UP001164250"/>
    </source>
</evidence>
<protein>
    <submittedName>
        <fullName evidence="1">Uncharacterized protein</fullName>
    </submittedName>
</protein>